<proteinExistence type="predicted"/>
<gene>
    <name evidence="1" type="ORF">J7I43_03680</name>
</gene>
<dbReference type="RefSeq" id="WP_209143358.1">
    <property type="nucleotide sequence ID" value="NZ_JAGHKP010000001.1"/>
</dbReference>
<evidence type="ECO:0000313" key="2">
    <source>
        <dbReference type="Proteomes" id="UP000679126"/>
    </source>
</evidence>
<reference evidence="2" key="1">
    <citation type="submission" date="2021-03" db="EMBL/GenBank/DDBJ databases">
        <title>Assistant Professor.</title>
        <authorList>
            <person name="Huq M.A."/>
        </authorList>
    </citation>
    <scope>NUCLEOTIDE SEQUENCE [LARGE SCALE GENOMIC DNA]</scope>
    <source>
        <strain evidence="2">MAH-28</strain>
    </source>
</reference>
<keyword evidence="2" id="KW-1185">Reference proteome</keyword>
<protein>
    <recommendedName>
        <fullName evidence="3">Error-prone repair protein ImuA</fullName>
    </recommendedName>
</protein>
<sequence>MNSGKADIIAALQREILSLQGYRAVSDGAAVNVGLEAITRSFPHAVFPTGALHEFLTEAPEHTAATGGFIAGLLATLMQRGGACIWISTSRRFFPPALKMFGVEPDRFIFVDLQREKDVLWAMEESLKCEGLSAVIVDLAGMTFTQSRRVQLVVEQSGVTCFLLRTDPRKLNTIASVAQWKVRPLPSLLEEGMPGVGFPRWNVELLKVRNGQPGAWKVEWSAGQFAMLPEQLVSTAPDQNRKAG</sequence>
<dbReference type="InterPro" id="IPR017026">
    <property type="entry name" value="ImuA"/>
</dbReference>
<evidence type="ECO:0008006" key="3">
    <source>
        <dbReference type="Google" id="ProtNLM"/>
    </source>
</evidence>
<dbReference type="InterPro" id="IPR027417">
    <property type="entry name" value="P-loop_NTPase"/>
</dbReference>
<dbReference type="Gene3D" id="3.40.50.300">
    <property type="entry name" value="P-loop containing nucleotide triphosphate hydrolases"/>
    <property type="match status" value="1"/>
</dbReference>
<comment type="caution">
    <text evidence="1">The sequence shown here is derived from an EMBL/GenBank/DDBJ whole genome shotgun (WGS) entry which is preliminary data.</text>
</comment>
<dbReference type="EMBL" id="JAGHKP010000001">
    <property type="protein sequence ID" value="MBO9151293.1"/>
    <property type="molecule type" value="Genomic_DNA"/>
</dbReference>
<dbReference type="PIRSF" id="PIRSF034285">
    <property type="entry name" value="UCP034285"/>
    <property type="match status" value="1"/>
</dbReference>
<organism evidence="1 2">
    <name type="scientific">Chitinophaga chungangae</name>
    <dbReference type="NCBI Taxonomy" id="2821488"/>
    <lineage>
        <taxon>Bacteria</taxon>
        <taxon>Pseudomonadati</taxon>
        <taxon>Bacteroidota</taxon>
        <taxon>Chitinophagia</taxon>
        <taxon>Chitinophagales</taxon>
        <taxon>Chitinophagaceae</taxon>
        <taxon>Chitinophaga</taxon>
    </lineage>
</organism>
<dbReference type="Proteomes" id="UP000679126">
    <property type="component" value="Unassembled WGS sequence"/>
</dbReference>
<accession>A0ABS3Y9D7</accession>
<name>A0ABS3Y9D7_9BACT</name>
<evidence type="ECO:0000313" key="1">
    <source>
        <dbReference type="EMBL" id="MBO9151293.1"/>
    </source>
</evidence>
<dbReference type="SUPFAM" id="SSF52540">
    <property type="entry name" value="P-loop containing nucleoside triphosphate hydrolases"/>
    <property type="match status" value="1"/>
</dbReference>